<organism evidence="1 2">
    <name type="scientific">Brugia timori</name>
    <dbReference type="NCBI Taxonomy" id="42155"/>
    <lineage>
        <taxon>Eukaryota</taxon>
        <taxon>Metazoa</taxon>
        <taxon>Ecdysozoa</taxon>
        <taxon>Nematoda</taxon>
        <taxon>Chromadorea</taxon>
        <taxon>Rhabditida</taxon>
        <taxon>Spirurina</taxon>
        <taxon>Spiruromorpha</taxon>
        <taxon>Filarioidea</taxon>
        <taxon>Onchocercidae</taxon>
        <taxon>Brugia</taxon>
    </lineage>
</organism>
<gene>
    <name evidence="1" type="ORF">BTMF_LOCUS3248</name>
</gene>
<keyword evidence="2" id="KW-1185">Reference proteome</keyword>
<reference evidence="1 2" key="1">
    <citation type="submission" date="2018-11" db="EMBL/GenBank/DDBJ databases">
        <authorList>
            <consortium name="Pathogen Informatics"/>
        </authorList>
    </citation>
    <scope>NUCLEOTIDE SEQUENCE [LARGE SCALE GENOMIC DNA]</scope>
</reference>
<proteinExistence type="predicted"/>
<protein>
    <submittedName>
        <fullName evidence="1">Uncharacterized protein</fullName>
    </submittedName>
</protein>
<dbReference type="Proteomes" id="UP000280834">
    <property type="component" value="Unassembled WGS sequence"/>
</dbReference>
<sequence>MVAKGVENDFCDNNSFNIIINSNIIIINNNNN</sequence>
<name>A0A3P7WLF2_9BILA</name>
<evidence type="ECO:0000313" key="1">
    <source>
        <dbReference type="EMBL" id="VDO14355.1"/>
    </source>
</evidence>
<dbReference type="AlphaFoldDB" id="A0A3P7WLF2"/>
<dbReference type="EMBL" id="UZAG01002885">
    <property type="protein sequence ID" value="VDO14355.1"/>
    <property type="molecule type" value="Genomic_DNA"/>
</dbReference>
<accession>A0A3P7WLF2</accession>
<evidence type="ECO:0000313" key="2">
    <source>
        <dbReference type="Proteomes" id="UP000280834"/>
    </source>
</evidence>